<dbReference type="Gene3D" id="3.30.420.10">
    <property type="entry name" value="Ribonuclease H-like superfamily/Ribonuclease H"/>
    <property type="match status" value="1"/>
</dbReference>
<evidence type="ECO:0000259" key="3">
    <source>
        <dbReference type="SMART" id="SM00479"/>
    </source>
</evidence>
<dbReference type="GO" id="GO:0004527">
    <property type="term" value="F:exonuclease activity"/>
    <property type="evidence" value="ECO:0007669"/>
    <property type="project" value="UniProtKB-KW"/>
</dbReference>
<evidence type="ECO:0000313" key="4">
    <source>
        <dbReference type="EMBL" id="GAA3911638.1"/>
    </source>
</evidence>
<dbReference type="InterPro" id="IPR013520">
    <property type="entry name" value="Ribonucl_H"/>
</dbReference>
<keyword evidence="5" id="KW-1185">Reference proteome</keyword>
<organism evidence="4 5">
    <name type="scientific">Gibbsiella dentisursi</name>
    <dbReference type="NCBI Taxonomy" id="796890"/>
    <lineage>
        <taxon>Bacteria</taxon>
        <taxon>Pseudomonadati</taxon>
        <taxon>Pseudomonadota</taxon>
        <taxon>Gammaproteobacteria</taxon>
        <taxon>Enterobacterales</taxon>
        <taxon>Yersiniaceae</taxon>
        <taxon>Gibbsiella</taxon>
    </lineage>
</organism>
<dbReference type="Pfam" id="PF00929">
    <property type="entry name" value="RNase_T"/>
    <property type="match status" value="1"/>
</dbReference>
<dbReference type="Proteomes" id="UP001499994">
    <property type="component" value="Unassembled WGS sequence"/>
</dbReference>
<evidence type="ECO:0000256" key="1">
    <source>
        <dbReference type="ARBA" id="ARBA00022722"/>
    </source>
</evidence>
<reference evidence="5" key="1">
    <citation type="journal article" date="2019" name="Int. J. Syst. Evol. Microbiol.">
        <title>The Global Catalogue of Microorganisms (GCM) 10K type strain sequencing project: providing services to taxonomists for standard genome sequencing and annotation.</title>
        <authorList>
            <consortium name="The Broad Institute Genomics Platform"/>
            <consortium name="The Broad Institute Genome Sequencing Center for Infectious Disease"/>
            <person name="Wu L."/>
            <person name="Ma J."/>
        </authorList>
    </citation>
    <scope>NUCLEOTIDE SEQUENCE [LARGE SCALE GENOMIC DNA]</scope>
    <source>
        <strain evidence="5">JCM 17201</strain>
    </source>
</reference>
<dbReference type="RefSeq" id="WP_346082718.1">
    <property type="nucleotide sequence ID" value="NZ_BAABDG010000010.1"/>
</dbReference>
<dbReference type="SMART" id="SM00479">
    <property type="entry name" value="EXOIII"/>
    <property type="match status" value="1"/>
</dbReference>
<comment type="caution">
    <text evidence="4">The sequence shown here is derived from an EMBL/GenBank/DDBJ whole genome shotgun (WGS) entry which is preliminary data.</text>
</comment>
<dbReference type="SUPFAM" id="SSF53098">
    <property type="entry name" value="Ribonuclease H-like"/>
    <property type="match status" value="1"/>
</dbReference>
<proteinExistence type="predicted"/>
<feature type="domain" description="Exonuclease" evidence="3">
    <location>
        <begin position="14"/>
        <end position="189"/>
    </location>
</feature>
<accession>A0ABP7M489</accession>
<keyword evidence="1" id="KW-0540">Nuclease</keyword>
<dbReference type="EMBL" id="BAABDG010000010">
    <property type="protein sequence ID" value="GAA3911638.1"/>
    <property type="molecule type" value="Genomic_DNA"/>
</dbReference>
<dbReference type="CDD" id="cd06127">
    <property type="entry name" value="DEDDh"/>
    <property type="match status" value="1"/>
</dbReference>
<dbReference type="InterPro" id="IPR036397">
    <property type="entry name" value="RNaseH_sf"/>
</dbReference>
<protein>
    <submittedName>
        <fullName evidence="4">Exonuclease domain-containing protein</fullName>
    </submittedName>
</protein>
<keyword evidence="2 4" id="KW-0269">Exonuclease</keyword>
<dbReference type="PANTHER" id="PTHR30231">
    <property type="entry name" value="DNA POLYMERASE III SUBUNIT EPSILON"/>
    <property type="match status" value="1"/>
</dbReference>
<keyword evidence="2 4" id="KW-0378">Hydrolase</keyword>
<gene>
    <name evidence="4" type="ORF">GCM10022405_40990</name>
</gene>
<name>A0ABP7M489_9GAMM</name>
<sequence length="196" mass="21421">MTPQQKAQLWLDSDKLILDTETTGLDDNAEIVEICLIDCNGFIMLNTLIKPTQPIPPEATAIHGITNEMVANAPTWRDVHGAVATLFFENRFVAYNASFDARMIIQSARLHGLGDDGLCSFIEEYSRCAMLAYAEYYGQESSRGGYKWQKLTAAAEQQGVVIEGIPHRALSDCLTTLGVIEAMAAGGRRYVTGGDA</sequence>
<evidence type="ECO:0000313" key="5">
    <source>
        <dbReference type="Proteomes" id="UP001499994"/>
    </source>
</evidence>
<dbReference type="InterPro" id="IPR012337">
    <property type="entry name" value="RNaseH-like_sf"/>
</dbReference>
<dbReference type="PANTHER" id="PTHR30231:SF41">
    <property type="entry name" value="DNA POLYMERASE III SUBUNIT EPSILON"/>
    <property type="match status" value="1"/>
</dbReference>
<evidence type="ECO:0000256" key="2">
    <source>
        <dbReference type="ARBA" id="ARBA00022839"/>
    </source>
</evidence>